<dbReference type="Proteomes" id="UP000249464">
    <property type="component" value="Unassembled WGS sequence"/>
</dbReference>
<evidence type="ECO:0000256" key="3">
    <source>
        <dbReference type="ARBA" id="ARBA00022515"/>
    </source>
</evidence>
<name>A0A2X0M2J4_9BASI</name>
<keyword evidence="2 10" id="KW-0240">DNA-directed RNA polymerase</keyword>
<evidence type="ECO:0000313" key="11">
    <source>
        <dbReference type="EMBL" id="SGY44707.1"/>
    </source>
</evidence>
<evidence type="ECO:0000256" key="5">
    <source>
        <dbReference type="ARBA" id="ARBA00022695"/>
    </source>
</evidence>
<dbReference type="GO" id="GO:0006269">
    <property type="term" value="P:DNA replication, synthesis of primer"/>
    <property type="evidence" value="ECO:0007669"/>
    <property type="project" value="UniProtKB-KW"/>
</dbReference>
<evidence type="ECO:0000256" key="1">
    <source>
        <dbReference type="ARBA" id="ARBA00009762"/>
    </source>
</evidence>
<dbReference type="Gene3D" id="3.90.920.10">
    <property type="entry name" value="DNA primase, PRIM domain"/>
    <property type="match status" value="1"/>
</dbReference>
<evidence type="ECO:0000313" key="12">
    <source>
        <dbReference type="Proteomes" id="UP000249464"/>
    </source>
</evidence>
<dbReference type="STRING" id="796604.A0A2X0M2J4"/>
<dbReference type="InterPro" id="IPR002755">
    <property type="entry name" value="DNA_primase_S"/>
</dbReference>
<dbReference type="EMBL" id="FQNC01000043">
    <property type="protein sequence ID" value="SGY44707.1"/>
    <property type="molecule type" value="Genomic_DNA"/>
</dbReference>
<reference evidence="11 12" key="1">
    <citation type="submission" date="2016-11" db="EMBL/GenBank/DDBJ databases">
        <authorList>
            <person name="Jaros S."/>
            <person name="Januszkiewicz K."/>
            <person name="Wedrychowicz H."/>
        </authorList>
    </citation>
    <scope>NUCLEOTIDE SEQUENCE [LARGE SCALE GENOMIC DNA]</scope>
</reference>
<keyword evidence="5" id="KW-0548">Nucleotidyltransferase</keyword>
<keyword evidence="7" id="KW-0479">Metal-binding</keyword>
<dbReference type="AlphaFoldDB" id="A0A2X0M2J4"/>
<evidence type="ECO:0000256" key="7">
    <source>
        <dbReference type="ARBA" id="ARBA00022723"/>
    </source>
</evidence>
<dbReference type="Pfam" id="PF01896">
    <property type="entry name" value="DNA_primase_S"/>
    <property type="match status" value="1"/>
</dbReference>
<evidence type="ECO:0000256" key="2">
    <source>
        <dbReference type="ARBA" id="ARBA00022478"/>
    </source>
</evidence>
<evidence type="ECO:0000256" key="6">
    <source>
        <dbReference type="ARBA" id="ARBA00022705"/>
    </source>
</evidence>
<keyword evidence="3 10" id="KW-0639">Primosome</keyword>
<gene>
    <name evidence="11" type="primary">BQ5605_C001g00193</name>
    <name evidence="11" type="ORF">BQ5605_C001G00193</name>
</gene>
<dbReference type="GO" id="GO:0005658">
    <property type="term" value="C:alpha DNA polymerase:primase complex"/>
    <property type="evidence" value="ECO:0007669"/>
    <property type="project" value="UniProtKB-ARBA"/>
</dbReference>
<dbReference type="FunFam" id="3.90.920.10:FF:000003">
    <property type="entry name" value="DNA primase"/>
    <property type="match status" value="1"/>
</dbReference>
<accession>A0A2X0M2J4</accession>
<keyword evidence="9" id="KW-0804">Transcription</keyword>
<dbReference type="InterPro" id="IPR014052">
    <property type="entry name" value="DNA_primase_ssu_euk/arc"/>
</dbReference>
<protein>
    <recommendedName>
        <fullName evidence="10">DNA primase</fullName>
        <ecNumber evidence="10">2.7.7.-</ecNumber>
    </recommendedName>
</protein>
<dbReference type="NCBIfam" id="TIGR00335">
    <property type="entry name" value="primase_sml"/>
    <property type="match status" value="1"/>
</dbReference>
<proteinExistence type="inferred from homology"/>
<dbReference type="GO" id="GO:0003899">
    <property type="term" value="F:DNA-directed RNA polymerase activity"/>
    <property type="evidence" value="ECO:0007669"/>
    <property type="project" value="InterPro"/>
</dbReference>
<evidence type="ECO:0000256" key="8">
    <source>
        <dbReference type="ARBA" id="ARBA00022833"/>
    </source>
</evidence>
<keyword evidence="8" id="KW-0862">Zinc</keyword>
<sequence length="460" mass="52769">MATAVDVKPRMNAMNDITSSGATNGVALENLFDDEPSKPKIPSSTATLETMSDLSNPYVMLTYYRRVLPFKQMFLWLNQAHVPTKQFTHREFALTLSNDVYLRYQSYANADEMKKEIVRLNPARFEIGPTYSGRPKDRRTLMKHAFRPTSRELVFDIDMTDYDNVRTCCKDKAMCKRCWRFIAMAVKVLDKTLRTDFGFQHLLWVYSGRRGIHCWISDAAAVNMNDEQRRAVVNYLEVIKGKKLELRRPLHPSMQRSLDLLKPYFASVVLQDQNCFAQPEQWEAALATLPDKDYATKLSQRFPAESENVSAKTSTERWGALRIAPPSKTHIAEAKYLDAVEDLILQYTYPRIDTEVSKKLNHLLKAPFCVHPGTGRFRNRGRVCVPLLAEQVEAFEPEAVPTVGQLLMELEHVTVAGDDSASWDKTSLRPYVELFERHIDGIIKAKNKTRKEEQGVSMEF</sequence>
<keyword evidence="4 10" id="KW-0808">Transferase</keyword>
<evidence type="ECO:0000256" key="10">
    <source>
        <dbReference type="RuleBase" id="RU003514"/>
    </source>
</evidence>
<keyword evidence="6 10" id="KW-0235">DNA replication</keyword>
<dbReference type="CDD" id="cd04860">
    <property type="entry name" value="AE_Prim_S"/>
    <property type="match status" value="1"/>
</dbReference>
<keyword evidence="12" id="KW-1185">Reference proteome</keyword>
<organism evidence="11 12">
    <name type="scientific">Microbotryum silenes-dioicae</name>
    <dbReference type="NCBI Taxonomy" id="796604"/>
    <lineage>
        <taxon>Eukaryota</taxon>
        <taxon>Fungi</taxon>
        <taxon>Dikarya</taxon>
        <taxon>Basidiomycota</taxon>
        <taxon>Pucciniomycotina</taxon>
        <taxon>Microbotryomycetes</taxon>
        <taxon>Microbotryales</taxon>
        <taxon>Microbotryaceae</taxon>
        <taxon>Microbotryum</taxon>
    </lineage>
</organism>
<evidence type="ECO:0000256" key="4">
    <source>
        <dbReference type="ARBA" id="ARBA00022679"/>
    </source>
</evidence>
<dbReference type="EC" id="2.7.7.-" evidence="10"/>
<evidence type="ECO:0000256" key="9">
    <source>
        <dbReference type="ARBA" id="ARBA00023163"/>
    </source>
</evidence>
<dbReference type="PANTHER" id="PTHR10536">
    <property type="entry name" value="DNA PRIMASE SMALL SUBUNIT"/>
    <property type="match status" value="1"/>
</dbReference>
<dbReference type="GO" id="GO:0046872">
    <property type="term" value="F:metal ion binding"/>
    <property type="evidence" value="ECO:0007669"/>
    <property type="project" value="UniProtKB-KW"/>
</dbReference>
<dbReference type="SUPFAM" id="SSF56747">
    <property type="entry name" value="Prim-pol domain"/>
    <property type="match status" value="1"/>
</dbReference>
<comment type="similarity">
    <text evidence="1 10">Belongs to the eukaryotic-type primase small subunit family.</text>
</comment>